<keyword evidence="4" id="KW-1185">Reference proteome</keyword>
<dbReference type="PANTHER" id="PTHR34606:SF16">
    <property type="entry name" value="BON DOMAIN-CONTAINING PROTEIN"/>
    <property type="match status" value="1"/>
</dbReference>
<dbReference type="eggNOG" id="COG2823">
    <property type="taxonomic scope" value="Bacteria"/>
</dbReference>
<keyword evidence="1" id="KW-0732">Signal</keyword>
<dbReference type="InterPro" id="IPR051686">
    <property type="entry name" value="Lipoprotein_DolP"/>
</dbReference>
<dbReference type="InterPro" id="IPR007055">
    <property type="entry name" value="BON_dom"/>
</dbReference>
<proteinExistence type="predicted"/>
<reference evidence="3 4" key="1">
    <citation type="submission" date="2014-06" db="EMBL/GenBank/DDBJ databases">
        <authorList>
            <person name="Urmite Genomes Urmite Genomes"/>
        </authorList>
    </citation>
    <scope>NUCLEOTIDE SEQUENCE [LARGE SCALE GENOMIC DNA]</scope>
</reference>
<gene>
    <name evidence="3" type="ORF">BN59_01817</name>
</gene>
<dbReference type="Gene3D" id="3.30.1340.30">
    <property type="match status" value="1"/>
</dbReference>
<dbReference type="PROSITE" id="PS50914">
    <property type="entry name" value="BON"/>
    <property type="match status" value="1"/>
</dbReference>
<dbReference type="RefSeq" id="WP_043874057.1">
    <property type="nucleotide sequence ID" value="NZ_CCVW01000002.1"/>
</dbReference>
<sequence>MRKNCLTAVAGLCLALLAGCQTLSSPSEIFSPGHADQNLSASVHNAFMNNPELSAVPIHVETQKGVVVLSGYVKTIRQSDTAGYIASKVPGVKSVQNGLIVRK</sequence>
<accession>A0A078L0G0</accession>
<dbReference type="STRING" id="1034943.BN59_01817"/>
<dbReference type="Pfam" id="PF04972">
    <property type="entry name" value="BON"/>
    <property type="match status" value="1"/>
</dbReference>
<evidence type="ECO:0000259" key="2">
    <source>
        <dbReference type="PROSITE" id="PS50914"/>
    </source>
</evidence>
<dbReference type="EMBL" id="CCSB01000002">
    <property type="protein sequence ID" value="CDZ77534.1"/>
    <property type="molecule type" value="Genomic_DNA"/>
</dbReference>
<name>A0A078L0G0_9GAMM</name>
<dbReference type="Proteomes" id="UP000044071">
    <property type="component" value="Unassembled WGS sequence"/>
</dbReference>
<feature type="signal peptide" evidence="1">
    <location>
        <begin position="1"/>
        <end position="18"/>
    </location>
</feature>
<dbReference type="AlphaFoldDB" id="A0A078L0G0"/>
<evidence type="ECO:0000313" key="4">
    <source>
        <dbReference type="Proteomes" id="UP000044071"/>
    </source>
</evidence>
<dbReference type="PANTHER" id="PTHR34606">
    <property type="entry name" value="BON DOMAIN-CONTAINING PROTEIN"/>
    <property type="match status" value="1"/>
</dbReference>
<feature type="domain" description="BON" evidence="2">
    <location>
        <begin position="35"/>
        <end position="103"/>
    </location>
</feature>
<feature type="chain" id="PRO_5009744143" evidence="1">
    <location>
        <begin position="19"/>
        <end position="103"/>
    </location>
</feature>
<evidence type="ECO:0000313" key="3">
    <source>
        <dbReference type="EMBL" id="CDZ77534.1"/>
    </source>
</evidence>
<dbReference type="OrthoDB" id="5647907at2"/>
<evidence type="ECO:0000256" key="1">
    <source>
        <dbReference type="SAM" id="SignalP"/>
    </source>
</evidence>
<organism evidence="3 4">
    <name type="scientific">Legionella massiliensis</name>
    <dbReference type="NCBI Taxonomy" id="1034943"/>
    <lineage>
        <taxon>Bacteria</taxon>
        <taxon>Pseudomonadati</taxon>
        <taxon>Pseudomonadota</taxon>
        <taxon>Gammaproteobacteria</taxon>
        <taxon>Legionellales</taxon>
        <taxon>Legionellaceae</taxon>
        <taxon>Legionella</taxon>
    </lineage>
</organism>
<dbReference type="PROSITE" id="PS51257">
    <property type="entry name" value="PROKAR_LIPOPROTEIN"/>
    <property type="match status" value="1"/>
</dbReference>
<protein>
    <submittedName>
        <fullName evidence="3">Periplasmic protein</fullName>
    </submittedName>
</protein>